<evidence type="ECO:0000256" key="1">
    <source>
        <dbReference type="SAM" id="MobiDB-lite"/>
    </source>
</evidence>
<gene>
    <name evidence="2" type="ORF">D0Y65_046793</name>
</gene>
<dbReference type="PANTHER" id="PTHR12484">
    <property type="entry name" value="B-LYMPHOCYTE ANTIGEN-RELATED"/>
    <property type="match status" value="1"/>
</dbReference>
<accession>A0A445GB31</accession>
<dbReference type="PANTHER" id="PTHR12484:SF4">
    <property type="entry name" value="A-KINASE ANCHOR PROTEIN 17A"/>
    <property type="match status" value="1"/>
</dbReference>
<organism evidence="2 3">
    <name type="scientific">Glycine soja</name>
    <name type="common">Wild soybean</name>
    <dbReference type="NCBI Taxonomy" id="3848"/>
    <lineage>
        <taxon>Eukaryota</taxon>
        <taxon>Viridiplantae</taxon>
        <taxon>Streptophyta</taxon>
        <taxon>Embryophyta</taxon>
        <taxon>Tracheophyta</taxon>
        <taxon>Spermatophyta</taxon>
        <taxon>Magnoliopsida</taxon>
        <taxon>eudicotyledons</taxon>
        <taxon>Gunneridae</taxon>
        <taxon>Pentapetalae</taxon>
        <taxon>rosids</taxon>
        <taxon>fabids</taxon>
        <taxon>Fabales</taxon>
        <taxon>Fabaceae</taxon>
        <taxon>Papilionoideae</taxon>
        <taxon>50 kb inversion clade</taxon>
        <taxon>NPAAA clade</taxon>
        <taxon>indigoferoid/millettioid clade</taxon>
        <taxon>Phaseoleae</taxon>
        <taxon>Glycine</taxon>
        <taxon>Glycine subgen. Soja</taxon>
    </lineage>
</organism>
<dbReference type="InterPro" id="IPR056852">
    <property type="entry name" value="AK17A/B"/>
</dbReference>
<name>A0A445GB31_GLYSO</name>
<protein>
    <submittedName>
        <fullName evidence="2">Uncharacterized protein</fullName>
    </submittedName>
</protein>
<keyword evidence="3" id="KW-1185">Reference proteome</keyword>
<reference evidence="2 3" key="1">
    <citation type="submission" date="2018-09" db="EMBL/GenBank/DDBJ databases">
        <title>A high-quality reference genome of wild soybean provides a powerful tool to mine soybean genomes.</title>
        <authorList>
            <person name="Xie M."/>
            <person name="Chung C.Y.L."/>
            <person name="Li M.-W."/>
            <person name="Wong F.-L."/>
            <person name="Chan T.-F."/>
            <person name="Lam H.-M."/>
        </authorList>
    </citation>
    <scope>NUCLEOTIDE SEQUENCE [LARGE SCALE GENOMIC DNA]</scope>
    <source>
        <strain evidence="3">cv. W05</strain>
        <tissue evidence="2">Hypocotyl of etiolated seedlings</tissue>
    </source>
</reference>
<feature type="non-terminal residue" evidence="2">
    <location>
        <position position="1"/>
    </location>
</feature>
<dbReference type="Proteomes" id="UP000289340">
    <property type="component" value="Chromosome 17"/>
</dbReference>
<sequence>NLNVAEDDDFGKDANEDSGDLVSGLYCKIVVQFEKYRDSHDALKVVCGRSLQKQGSRLKADYEVCWDRDGFFRNSRNQTKATCLEHDKHRDSWALTQSYKTGL</sequence>
<proteinExistence type="predicted"/>
<evidence type="ECO:0000313" key="3">
    <source>
        <dbReference type="Proteomes" id="UP000289340"/>
    </source>
</evidence>
<evidence type="ECO:0000313" key="2">
    <source>
        <dbReference type="EMBL" id="RZB58341.1"/>
    </source>
</evidence>
<dbReference type="EMBL" id="QZWG01000017">
    <property type="protein sequence ID" value="RZB58341.1"/>
    <property type="molecule type" value="Genomic_DNA"/>
</dbReference>
<comment type="caution">
    <text evidence="2">The sequence shown here is derived from an EMBL/GenBank/DDBJ whole genome shotgun (WGS) entry which is preliminary data.</text>
</comment>
<dbReference type="AlphaFoldDB" id="A0A445GB31"/>
<feature type="compositionally biased region" description="Acidic residues" evidence="1">
    <location>
        <begin position="1"/>
        <end position="10"/>
    </location>
</feature>
<feature type="region of interest" description="Disordered" evidence="1">
    <location>
        <begin position="1"/>
        <end position="20"/>
    </location>
</feature>